<dbReference type="PANTHER" id="PTHR31157">
    <property type="entry name" value="SCP DOMAIN-CONTAINING PROTEIN"/>
    <property type="match status" value="1"/>
</dbReference>
<dbReference type="Proteomes" id="UP000263900">
    <property type="component" value="Chromosome"/>
</dbReference>
<dbReference type="InterPro" id="IPR014044">
    <property type="entry name" value="CAP_dom"/>
</dbReference>
<sequence length="114" mass="12447">MNQHRKKKGLPALSSNPVIEAEARRHTIAMASHQSPFGHDGFSYRSKVITSKVAGVTATAENVAYGSRSAEEVVNGWLKSSGHKKNIEGKYKLTGIGVARDEKSVLYFTQIFAN</sequence>
<dbReference type="AlphaFoldDB" id="A0A3B7MZT8"/>
<evidence type="ECO:0000313" key="2">
    <source>
        <dbReference type="EMBL" id="AXY78606.1"/>
    </source>
</evidence>
<dbReference type="Gene3D" id="3.40.33.10">
    <property type="entry name" value="CAP"/>
    <property type="match status" value="1"/>
</dbReference>
<name>A0A3B7MZT8_9BACT</name>
<dbReference type="CDD" id="cd05379">
    <property type="entry name" value="CAP_bacterial"/>
    <property type="match status" value="1"/>
</dbReference>
<dbReference type="OrthoDB" id="982527at2"/>
<dbReference type="InterPro" id="IPR035940">
    <property type="entry name" value="CAP_sf"/>
</dbReference>
<gene>
    <name evidence="2" type="ORF">D3H65_11355</name>
</gene>
<dbReference type="Pfam" id="PF00188">
    <property type="entry name" value="CAP"/>
    <property type="match status" value="1"/>
</dbReference>
<evidence type="ECO:0000313" key="3">
    <source>
        <dbReference type="Proteomes" id="UP000263900"/>
    </source>
</evidence>
<feature type="domain" description="SCP" evidence="1">
    <location>
        <begin position="1"/>
        <end position="112"/>
    </location>
</feature>
<organism evidence="2 3">
    <name type="scientific">Paraflavitalea soli</name>
    <dbReference type="NCBI Taxonomy" id="2315862"/>
    <lineage>
        <taxon>Bacteria</taxon>
        <taxon>Pseudomonadati</taxon>
        <taxon>Bacteroidota</taxon>
        <taxon>Chitinophagia</taxon>
        <taxon>Chitinophagales</taxon>
        <taxon>Chitinophagaceae</taxon>
        <taxon>Paraflavitalea</taxon>
    </lineage>
</organism>
<keyword evidence="3" id="KW-1185">Reference proteome</keyword>
<dbReference type="KEGG" id="pseg:D3H65_11355"/>
<dbReference type="SUPFAM" id="SSF55797">
    <property type="entry name" value="PR-1-like"/>
    <property type="match status" value="1"/>
</dbReference>
<protein>
    <submittedName>
        <fullName evidence="2">CAP domain-containing protein</fullName>
    </submittedName>
</protein>
<evidence type="ECO:0000259" key="1">
    <source>
        <dbReference type="Pfam" id="PF00188"/>
    </source>
</evidence>
<dbReference type="EMBL" id="CP032157">
    <property type="protein sequence ID" value="AXY78606.1"/>
    <property type="molecule type" value="Genomic_DNA"/>
</dbReference>
<dbReference type="PANTHER" id="PTHR31157:SF1">
    <property type="entry name" value="SCP DOMAIN-CONTAINING PROTEIN"/>
    <property type="match status" value="1"/>
</dbReference>
<reference evidence="2 3" key="1">
    <citation type="submission" date="2018-09" db="EMBL/GenBank/DDBJ databases">
        <title>Genome sequencing of strain 6GH32-13.</title>
        <authorList>
            <person name="Weon H.-Y."/>
            <person name="Heo J."/>
            <person name="Kwon S.-W."/>
        </authorList>
    </citation>
    <scope>NUCLEOTIDE SEQUENCE [LARGE SCALE GENOMIC DNA]</scope>
    <source>
        <strain evidence="2 3">5GH32-13</strain>
    </source>
</reference>
<proteinExistence type="predicted"/>
<accession>A0A3B7MZT8</accession>